<dbReference type="GO" id="GO:0005737">
    <property type="term" value="C:cytoplasm"/>
    <property type="evidence" value="ECO:0007669"/>
    <property type="project" value="TreeGrafter"/>
</dbReference>
<dbReference type="GO" id="GO:0006081">
    <property type="term" value="P:aldehyde metabolic process"/>
    <property type="evidence" value="ECO:0007669"/>
    <property type="project" value="InterPro"/>
</dbReference>
<name>A0A939TTW4_9MICO</name>
<evidence type="ECO:0000256" key="3">
    <source>
        <dbReference type="PIRNR" id="PIRNR036492"/>
    </source>
</evidence>
<dbReference type="EMBL" id="JAGFOA010000003">
    <property type="protein sequence ID" value="MBO3663404.1"/>
    <property type="molecule type" value="Genomic_DNA"/>
</dbReference>
<evidence type="ECO:0000313" key="9">
    <source>
        <dbReference type="EMBL" id="MBO3663404.1"/>
    </source>
</evidence>
<dbReference type="InterPro" id="IPR016163">
    <property type="entry name" value="Ald_DH_C"/>
</dbReference>
<organism evidence="9 10">
    <name type="scientific">Microbacterium stercoris</name>
    <dbReference type="NCBI Taxonomy" id="2820289"/>
    <lineage>
        <taxon>Bacteria</taxon>
        <taxon>Bacillati</taxon>
        <taxon>Actinomycetota</taxon>
        <taxon>Actinomycetes</taxon>
        <taxon>Micrococcales</taxon>
        <taxon>Microbacteriaceae</taxon>
        <taxon>Microbacterium</taxon>
    </lineage>
</organism>
<keyword evidence="7" id="KW-0472">Membrane</keyword>
<dbReference type="InterPro" id="IPR029510">
    <property type="entry name" value="Ald_DH_CS_GLU"/>
</dbReference>
<dbReference type="RefSeq" id="WP_208502487.1">
    <property type="nucleotide sequence ID" value="NZ_JAGFOA010000003.1"/>
</dbReference>
<proteinExistence type="inferred from homology"/>
<dbReference type="Gene3D" id="3.40.605.10">
    <property type="entry name" value="Aldehyde Dehydrogenase, Chain A, domain 1"/>
    <property type="match status" value="1"/>
</dbReference>
<feature type="transmembrane region" description="Helical" evidence="7">
    <location>
        <begin position="99"/>
        <end position="122"/>
    </location>
</feature>
<dbReference type="InterPro" id="IPR016161">
    <property type="entry name" value="Ald_DH/histidinol_DH"/>
</dbReference>
<dbReference type="PANTHER" id="PTHR43570">
    <property type="entry name" value="ALDEHYDE DEHYDROGENASE"/>
    <property type="match status" value="1"/>
</dbReference>
<feature type="active site" evidence="4">
    <location>
        <position position="252"/>
    </location>
</feature>
<keyword evidence="10" id="KW-1185">Reference proteome</keyword>
<evidence type="ECO:0000256" key="7">
    <source>
        <dbReference type="SAM" id="Phobius"/>
    </source>
</evidence>
<sequence>MIPDVVETSPATTPADAVAAARARFEAGATRSVAWRRAQLDALARLLDEQGARLEEALWADLRKSPTETRLTETAIVRAELDEARRRLRAWMRPRRRTVPWFLLPATAALLPEPLGVILIIAPWNYPLQLTLAPLVGAIAAGNAVVVKPSEHAPQVSAALAELLPRYLDAVHVVEGAAEETTALLAERVDHILYTGSGRVGRIVLRAAAEHLTPVTLELGGKSPVWFDDAAHLDQAARRIAWAAFVNAGQTCIRPDYVMAPPHLIDPLAKALERAVHDMLGADPSVSPDYGRIVNDAQHQRLVAMLEGADVVFGGRHDRATRYFEPTVTRADTAASAMQDEIFGPILPLVAMPGVEQAIAHITAHDKPLALYVFTRSKATRRAFAQRTSSGALGFDAPLLQISAPRIPFGGVGASGMGGYHGRASFELFSHLKPVVRRIHALDTLFLVRPPFTGLKQWFGRLLAKSR</sequence>
<reference evidence="9" key="1">
    <citation type="submission" date="2021-03" db="EMBL/GenBank/DDBJ databases">
        <title>Microbacterium sp. nov., a novel actinobacterium isolated from cow dung.</title>
        <authorList>
            <person name="Zhang L."/>
        </authorList>
    </citation>
    <scope>NUCLEOTIDE SEQUENCE</scope>
    <source>
        <strain evidence="9">NEAU-LLB</strain>
    </source>
</reference>
<dbReference type="AlphaFoldDB" id="A0A939TTW4"/>
<dbReference type="Gene3D" id="3.40.309.10">
    <property type="entry name" value="Aldehyde Dehydrogenase, Chain A, domain 2"/>
    <property type="match status" value="1"/>
</dbReference>
<dbReference type="InterPro" id="IPR015590">
    <property type="entry name" value="Aldehyde_DH_dom"/>
</dbReference>
<evidence type="ECO:0000259" key="8">
    <source>
        <dbReference type="Pfam" id="PF00171"/>
    </source>
</evidence>
<dbReference type="Proteomes" id="UP000680132">
    <property type="component" value="Unassembled WGS sequence"/>
</dbReference>
<dbReference type="PANTHER" id="PTHR43570:SF16">
    <property type="entry name" value="ALDEHYDE DEHYDROGENASE TYPE III, ISOFORM Q"/>
    <property type="match status" value="1"/>
</dbReference>
<dbReference type="Pfam" id="PF00171">
    <property type="entry name" value="Aldedh"/>
    <property type="match status" value="1"/>
</dbReference>
<feature type="active site" evidence="4 5">
    <location>
        <position position="218"/>
    </location>
</feature>
<evidence type="ECO:0000256" key="4">
    <source>
        <dbReference type="PIRSR" id="PIRSR036492-1"/>
    </source>
</evidence>
<dbReference type="GO" id="GO:0004029">
    <property type="term" value="F:aldehyde dehydrogenase (NAD+) activity"/>
    <property type="evidence" value="ECO:0007669"/>
    <property type="project" value="TreeGrafter"/>
</dbReference>
<keyword evidence="7" id="KW-1133">Transmembrane helix</keyword>
<comment type="similarity">
    <text evidence="1 3 6">Belongs to the aldehyde dehydrogenase family.</text>
</comment>
<dbReference type="PROSITE" id="PS00687">
    <property type="entry name" value="ALDEHYDE_DEHYDR_GLU"/>
    <property type="match status" value="1"/>
</dbReference>
<evidence type="ECO:0000256" key="5">
    <source>
        <dbReference type="PROSITE-ProRule" id="PRU10007"/>
    </source>
</evidence>
<feature type="domain" description="Aldehyde dehydrogenase" evidence="8">
    <location>
        <begin position="15"/>
        <end position="434"/>
    </location>
</feature>
<dbReference type="SUPFAM" id="SSF53720">
    <property type="entry name" value="ALDH-like"/>
    <property type="match status" value="1"/>
</dbReference>
<protein>
    <recommendedName>
        <fullName evidence="3">Aldehyde dehydrogenase</fullName>
    </recommendedName>
</protein>
<accession>A0A939TTW4</accession>
<keyword evidence="2 3" id="KW-0560">Oxidoreductase</keyword>
<dbReference type="FunFam" id="3.40.605.10:FF:000004">
    <property type="entry name" value="Aldehyde dehydrogenase"/>
    <property type="match status" value="1"/>
</dbReference>
<dbReference type="InterPro" id="IPR012394">
    <property type="entry name" value="Aldehyde_DH_NAD(P)"/>
</dbReference>
<evidence type="ECO:0000256" key="2">
    <source>
        <dbReference type="ARBA" id="ARBA00023002"/>
    </source>
</evidence>
<keyword evidence="7" id="KW-0812">Transmembrane</keyword>
<evidence type="ECO:0000313" key="10">
    <source>
        <dbReference type="Proteomes" id="UP000680132"/>
    </source>
</evidence>
<evidence type="ECO:0000256" key="1">
    <source>
        <dbReference type="ARBA" id="ARBA00009986"/>
    </source>
</evidence>
<evidence type="ECO:0000256" key="6">
    <source>
        <dbReference type="RuleBase" id="RU003345"/>
    </source>
</evidence>
<gene>
    <name evidence="9" type="ORF">J5V96_07750</name>
</gene>
<dbReference type="CDD" id="cd07087">
    <property type="entry name" value="ALDH_F3-13-14_CALDH-like"/>
    <property type="match status" value="1"/>
</dbReference>
<comment type="caution">
    <text evidence="9">The sequence shown here is derived from an EMBL/GenBank/DDBJ whole genome shotgun (WGS) entry which is preliminary data.</text>
</comment>
<dbReference type="InterPro" id="IPR016162">
    <property type="entry name" value="Ald_DH_N"/>
</dbReference>
<dbReference type="PIRSF" id="PIRSF036492">
    <property type="entry name" value="ALDH"/>
    <property type="match status" value="1"/>
</dbReference>